<name>A0AAW1I930_POPJA</name>
<dbReference type="Proteomes" id="UP001458880">
    <property type="component" value="Unassembled WGS sequence"/>
</dbReference>
<dbReference type="AlphaFoldDB" id="A0AAW1I930"/>
<protein>
    <recommendedName>
        <fullName evidence="4">Craniofacial development protein 2-like</fullName>
    </recommendedName>
</protein>
<evidence type="ECO:0000313" key="2">
    <source>
        <dbReference type="EMBL" id="KAK9685443.1"/>
    </source>
</evidence>
<gene>
    <name evidence="2" type="ORF">QE152_g38047</name>
</gene>
<evidence type="ECO:0008006" key="4">
    <source>
        <dbReference type="Google" id="ProtNLM"/>
    </source>
</evidence>
<accession>A0AAW1I930</accession>
<comment type="caution">
    <text evidence="2">The sequence shown here is derived from an EMBL/GenBank/DDBJ whole genome shotgun (WGS) entry which is preliminary data.</text>
</comment>
<keyword evidence="3" id="KW-1185">Reference proteome</keyword>
<evidence type="ECO:0000256" key="1">
    <source>
        <dbReference type="SAM" id="MobiDB-lite"/>
    </source>
</evidence>
<organism evidence="2 3">
    <name type="scientific">Popillia japonica</name>
    <name type="common">Japanese beetle</name>
    <dbReference type="NCBI Taxonomy" id="7064"/>
    <lineage>
        <taxon>Eukaryota</taxon>
        <taxon>Metazoa</taxon>
        <taxon>Ecdysozoa</taxon>
        <taxon>Arthropoda</taxon>
        <taxon>Hexapoda</taxon>
        <taxon>Insecta</taxon>
        <taxon>Pterygota</taxon>
        <taxon>Neoptera</taxon>
        <taxon>Endopterygota</taxon>
        <taxon>Coleoptera</taxon>
        <taxon>Polyphaga</taxon>
        <taxon>Scarabaeiformia</taxon>
        <taxon>Scarabaeidae</taxon>
        <taxon>Rutelinae</taxon>
        <taxon>Popillia</taxon>
    </lineage>
</organism>
<evidence type="ECO:0000313" key="3">
    <source>
        <dbReference type="Proteomes" id="UP001458880"/>
    </source>
</evidence>
<sequence>MFNDKRKLATTRTRNRNSNDGLLGKSNEEHRETEAKHNQGDSRVRKSDNLLPLNQSLINETEAKLYNSNDNYCFNMKNSCRIGTWNVRTMLDTTKLDQVLNEMDLFKLDLLGLCETRWPGQGDKLNKNGSSILFSGKGEHEDRLNGVAIIISKNARKSLLEWKPISDRILTVRIKSSVRPITLIQCYAPTDLKPKIL</sequence>
<dbReference type="InterPro" id="IPR036691">
    <property type="entry name" value="Endo/exonu/phosph_ase_sf"/>
</dbReference>
<feature type="region of interest" description="Disordered" evidence="1">
    <location>
        <begin position="1"/>
        <end position="49"/>
    </location>
</feature>
<dbReference type="SUPFAM" id="SSF56219">
    <property type="entry name" value="DNase I-like"/>
    <property type="match status" value="1"/>
</dbReference>
<dbReference type="EMBL" id="JASPKY010000777">
    <property type="protein sequence ID" value="KAK9685443.1"/>
    <property type="molecule type" value="Genomic_DNA"/>
</dbReference>
<dbReference type="Gene3D" id="3.60.10.10">
    <property type="entry name" value="Endonuclease/exonuclease/phosphatase"/>
    <property type="match status" value="1"/>
</dbReference>
<reference evidence="2 3" key="1">
    <citation type="journal article" date="2024" name="BMC Genomics">
        <title>De novo assembly and annotation of Popillia japonica's genome with initial clues to its potential as an invasive pest.</title>
        <authorList>
            <person name="Cucini C."/>
            <person name="Boschi S."/>
            <person name="Funari R."/>
            <person name="Cardaioli E."/>
            <person name="Iannotti N."/>
            <person name="Marturano G."/>
            <person name="Paoli F."/>
            <person name="Bruttini M."/>
            <person name="Carapelli A."/>
            <person name="Frati F."/>
            <person name="Nardi F."/>
        </authorList>
    </citation>
    <scope>NUCLEOTIDE SEQUENCE [LARGE SCALE GENOMIC DNA]</scope>
    <source>
        <strain evidence="2">DMR45628</strain>
    </source>
</reference>
<proteinExistence type="predicted"/>
<feature type="compositionally biased region" description="Polar residues" evidence="1">
    <location>
        <begin position="10"/>
        <end position="20"/>
    </location>
</feature>
<feature type="compositionally biased region" description="Basic and acidic residues" evidence="1">
    <location>
        <begin position="26"/>
        <end position="48"/>
    </location>
</feature>